<evidence type="ECO:0000256" key="1">
    <source>
        <dbReference type="ARBA" id="ARBA00004141"/>
    </source>
</evidence>
<evidence type="ECO:0000256" key="3">
    <source>
        <dbReference type="ARBA" id="ARBA00022989"/>
    </source>
</evidence>
<name>A0A3S1C6X2_ELYCH</name>
<evidence type="ECO:0000256" key="5">
    <source>
        <dbReference type="ARBA" id="ARBA00093776"/>
    </source>
</evidence>
<evidence type="ECO:0000256" key="2">
    <source>
        <dbReference type="ARBA" id="ARBA00022692"/>
    </source>
</evidence>
<gene>
    <name evidence="7" type="ORF">EGW08_007637</name>
</gene>
<evidence type="ECO:0000313" key="8">
    <source>
        <dbReference type="Proteomes" id="UP000271974"/>
    </source>
</evidence>
<comment type="caution">
    <text evidence="7">The sequence shown here is derived from an EMBL/GenBank/DDBJ whole genome shotgun (WGS) entry which is preliminary data.</text>
</comment>
<keyword evidence="4 6" id="KW-0472">Membrane</keyword>
<evidence type="ECO:0000256" key="6">
    <source>
        <dbReference type="SAM" id="Phobius"/>
    </source>
</evidence>
<accession>A0A3S1C6X2</accession>
<reference evidence="7 8" key="1">
    <citation type="submission" date="2019-01" db="EMBL/GenBank/DDBJ databases">
        <title>A draft genome assembly of the solar-powered sea slug Elysia chlorotica.</title>
        <authorList>
            <person name="Cai H."/>
            <person name="Li Q."/>
            <person name="Fang X."/>
            <person name="Li J."/>
            <person name="Curtis N.E."/>
            <person name="Altenburger A."/>
            <person name="Shibata T."/>
            <person name="Feng M."/>
            <person name="Maeda T."/>
            <person name="Schwartz J.A."/>
            <person name="Shigenobu S."/>
            <person name="Lundholm N."/>
            <person name="Nishiyama T."/>
            <person name="Yang H."/>
            <person name="Hasebe M."/>
            <person name="Li S."/>
            <person name="Pierce S.K."/>
            <person name="Wang J."/>
        </authorList>
    </citation>
    <scope>NUCLEOTIDE SEQUENCE [LARGE SCALE GENOMIC DNA]</scope>
    <source>
        <strain evidence="7">EC2010</strain>
        <tissue evidence="7">Whole organism of an adult</tissue>
    </source>
</reference>
<keyword evidence="3 6" id="KW-1133">Transmembrane helix</keyword>
<evidence type="ECO:0008006" key="9">
    <source>
        <dbReference type="Google" id="ProtNLM"/>
    </source>
</evidence>
<keyword evidence="2 6" id="KW-0812">Transmembrane</keyword>
<dbReference type="PANTHER" id="PTHR31872:SF4">
    <property type="entry name" value="TRANSMEMBRANE PROTEIN 179"/>
    <property type="match status" value="1"/>
</dbReference>
<dbReference type="OrthoDB" id="6060335at2759"/>
<protein>
    <recommendedName>
        <fullName evidence="9">MARVEL domain-containing protein</fullName>
    </recommendedName>
</protein>
<comment type="subcellular location">
    <subcellularLocation>
        <location evidence="1">Membrane</location>
        <topology evidence="1">Multi-pass membrane protein</topology>
    </subcellularLocation>
</comment>
<feature type="transmembrane region" description="Helical" evidence="6">
    <location>
        <begin position="123"/>
        <end position="148"/>
    </location>
</feature>
<dbReference type="InterPro" id="IPR059010">
    <property type="entry name" value="TMEM179-179B"/>
</dbReference>
<dbReference type="PANTHER" id="PTHR31872">
    <property type="entry name" value="TRANSMEMBRANE PROTEIN 179"/>
    <property type="match status" value="1"/>
</dbReference>
<dbReference type="EMBL" id="RQTK01000200">
    <property type="protein sequence ID" value="RUS84610.1"/>
    <property type="molecule type" value="Genomic_DNA"/>
</dbReference>
<sequence>MKPLLELCKHFFIQRFIIYVIIAFFSFFVIVPLGDLRIRFTDDHCSRCILYSEIEYNVNATASALYFRINFGEQEVCEYSIAVASVFCLIYPLVAAAAYLLLYRRDSHEMREENKIDLGHFLFLLHIGVELVIVLFVLVSSCMVSNGFRLLCDSILKGRDTTPKILDSCMDAENFADWRGYDGSNFYTSLSVATAGSWFLFVSWLMQGILGMWKLWRLNMLPVLPGLPCGAREE</sequence>
<dbReference type="Proteomes" id="UP000271974">
    <property type="component" value="Unassembled WGS sequence"/>
</dbReference>
<feature type="transmembrane region" description="Helical" evidence="6">
    <location>
        <begin position="79"/>
        <end position="102"/>
    </location>
</feature>
<feature type="transmembrane region" description="Helical" evidence="6">
    <location>
        <begin position="12"/>
        <end position="33"/>
    </location>
</feature>
<dbReference type="Pfam" id="PF26158">
    <property type="entry name" value="Claudin_TMEM179-179B"/>
    <property type="match status" value="1"/>
</dbReference>
<comment type="similarity">
    <text evidence="5">Belongs to the TMEM179 family.</text>
</comment>
<feature type="transmembrane region" description="Helical" evidence="6">
    <location>
        <begin position="186"/>
        <end position="210"/>
    </location>
</feature>
<dbReference type="InterPro" id="IPR029673">
    <property type="entry name" value="TMEM179"/>
</dbReference>
<evidence type="ECO:0000313" key="7">
    <source>
        <dbReference type="EMBL" id="RUS84610.1"/>
    </source>
</evidence>
<keyword evidence="8" id="KW-1185">Reference proteome</keyword>
<proteinExistence type="inferred from homology"/>
<dbReference type="AlphaFoldDB" id="A0A3S1C6X2"/>
<evidence type="ECO:0000256" key="4">
    <source>
        <dbReference type="ARBA" id="ARBA00023136"/>
    </source>
</evidence>
<organism evidence="7 8">
    <name type="scientific">Elysia chlorotica</name>
    <name type="common">Eastern emerald elysia</name>
    <name type="synonym">Sea slug</name>
    <dbReference type="NCBI Taxonomy" id="188477"/>
    <lineage>
        <taxon>Eukaryota</taxon>
        <taxon>Metazoa</taxon>
        <taxon>Spiralia</taxon>
        <taxon>Lophotrochozoa</taxon>
        <taxon>Mollusca</taxon>
        <taxon>Gastropoda</taxon>
        <taxon>Heterobranchia</taxon>
        <taxon>Euthyneura</taxon>
        <taxon>Panpulmonata</taxon>
        <taxon>Sacoglossa</taxon>
        <taxon>Placobranchoidea</taxon>
        <taxon>Plakobranchidae</taxon>
        <taxon>Elysia</taxon>
    </lineage>
</organism>